<keyword evidence="5" id="KW-1133">Transmembrane helix</keyword>
<reference evidence="9 10" key="1">
    <citation type="submission" date="2022-03" db="EMBL/GenBank/DDBJ databases">
        <authorList>
            <person name="Macdonald S."/>
            <person name="Ahmed S."/>
            <person name="Newling K."/>
        </authorList>
    </citation>
    <scope>NUCLEOTIDE SEQUENCE [LARGE SCALE GENOMIC DNA]</scope>
</reference>
<dbReference type="PANTHER" id="PTHR10485">
    <property type="entry name" value="MITOCHONDRIAL IMPORT INNER MEMBRANE TRANSLOCASE SUBUNIT TIM-17"/>
    <property type="match status" value="1"/>
</dbReference>
<accession>A0ABC8KE60</accession>
<organism evidence="9 10">
    <name type="scientific">Eruca vesicaria subsp. sativa</name>
    <name type="common">Garden rocket</name>
    <name type="synonym">Eruca sativa</name>
    <dbReference type="NCBI Taxonomy" id="29727"/>
    <lineage>
        <taxon>Eukaryota</taxon>
        <taxon>Viridiplantae</taxon>
        <taxon>Streptophyta</taxon>
        <taxon>Embryophyta</taxon>
        <taxon>Tracheophyta</taxon>
        <taxon>Spermatophyta</taxon>
        <taxon>Magnoliopsida</taxon>
        <taxon>eudicotyledons</taxon>
        <taxon>Gunneridae</taxon>
        <taxon>Pentapetalae</taxon>
        <taxon>rosids</taxon>
        <taxon>malvids</taxon>
        <taxon>Brassicales</taxon>
        <taxon>Brassicaceae</taxon>
        <taxon>Brassiceae</taxon>
        <taxon>Eruca</taxon>
    </lineage>
</organism>
<evidence type="ECO:0000256" key="2">
    <source>
        <dbReference type="ARBA" id="ARBA00008444"/>
    </source>
</evidence>
<dbReference type="AlphaFoldDB" id="A0ABC8KE60"/>
<dbReference type="PANTHER" id="PTHR10485:SF28">
    <property type="entry name" value="MITOCHONDRIAL IMPORT INNER MEMBRANE TRANSLOCASE SUBUNIT TIM17-1"/>
    <property type="match status" value="1"/>
</dbReference>
<proteinExistence type="inferred from homology"/>
<evidence type="ECO:0000256" key="3">
    <source>
        <dbReference type="ARBA" id="ARBA00022692"/>
    </source>
</evidence>
<comment type="subcellular location">
    <subcellularLocation>
        <location evidence="1">Mitochondrion inner membrane</location>
        <topology evidence="1">Multi-pass membrane protein</topology>
    </subcellularLocation>
</comment>
<dbReference type="EMBL" id="CAKOAT010230709">
    <property type="protein sequence ID" value="CAH8357291.1"/>
    <property type="molecule type" value="Genomic_DNA"/>
</dbReference>
<evidence type="ECO:0000313" key="10">
    <source>
        <dbReference type="Proteomes" id="UP001642260"/>
    </source>
</evidence>
<protein>
    <recommendedName>
        <fullName evidence="11">Mitochondrial import inner membrane translocase subunit TIM17-2-like</fullName>
    </recommendedName>
</protein>
<evidence type="ECO:0000256" key="4">
    <source>
        <dbReference type="ARBA" id="ARBA00022792"/>
    </source>
</evidence>
<sequence>MGTPETTREPCPDRILDDIGGAFGMGITGGSVYHFIRGIVNSPSGARLSGGAQYVRMNAPQVGGGFAVWGGLFSTLDCAMVYARQKEDPWNSIFAGAATGGLLSLRQGFRASGRAALAGGVILALIGGVQIAADKLASAAQHQQAMMGDVAVASLPPGQVFGQAVPVAESSSASEVGSGSGSWFGGLFGKGKKKEAEGETGSKTQVLESFDAPPVPTYEFN</sequence>
<comment type="caution">
    <text evidence="9">The sequence shown here is derived from an EMBL/GenBank/DDBJ whole genome shotgun (WGS) entry which is preliminary data.</text>
</comment>
<evidence type="ECO:0000256" key="5">
    <source>
        <dbReference type="ARBA" id="ARBA00022989"/>
    </source>
</evidence>
<evidence type="ECO:0000256" key="1">
    <source>
        <dbReference type="ARBA" id="ARBA00004448"/>
    </source>
</evidence>
<evidence type="ECO:0000256" key="8">
    <source>
        <dbReference type="SAM" id="MobiDB-lite"/>
    </source>
</evidence>
<dbReference type="Pfam" id="PF02466">
    <property type="entry name" value="Tim17"/>
    <property type="match status" value="1"/>
</dbReference>
<dbReference type="Proteomes" id="UP001642260">
    <property type="component" value="Unassembled WGS sequence"/>
</dbReference>
<comment type="similarity">
    <text evidence="2">Belongs to the Tim17/Tim22/Tim23 family.</text>
</comment>
<evidence type="ECO:0008006" key="11">
    <source>
        <dbReference type="Google" id="ProtNLM"/>
    </source>
</evidence>
<feature type="region of interest" description="Disordered" evidence="8">
    <location>
        <begin position="190"/>
        <end position="221"/>
    </location>
</feature>
<dbReference type="GO" id="GO:0005743">
    <property type="term" value="C:mitochondrial inner membrane"/>
    <property type="evidence" value="ECO:0007669"/>
    <property type="project" value="UniProtKB-SubCell"/>
</dbReference>
<evidence type="ECO:0000256" key="7">
    <source>
        <dbReference type="ARBA" id="ARBA00023136"/>
    </source>
</evidence>
<keyword evidence="4" id="KW-0999">Mitochondrion inner membrane</keyword>
<name>A0ABC8KE60_ERUVS</name>
<keyword evidence="7" id="KW-0472">Membrane</keyword>
<evidence type="ECO:0000313" key="9">
    <source>
        <dbReference type="EMBL" id="CAH8357291.1"/>
    </source>
</evidence>
<gene>
    <name evidence="9" type="ORF">ERUC_LOCUS23046</name>
</gene>
<keyword evidence="3" id="KW-0812">Transmembrane</keyword>
<evidence type="ECO:0000256" key="6">
    <source>
        <dbReference type="ARBA" id="ARBA00023128"/>
    </source>
</evidence>
<keyword evidence="6" id="KW-0496">Mitochondrion</keyword>
<keyword evidence="10" id="KW-1185">Reference proteome</keyword>